<dbReference type="InterPro" id="IPR013780">
    <property type="entry name" value="Glyco_hydro_b"/>
</dbReference>
<evidence type="ECO:0000313" key="4">
    <source>
        <dbReference type="Proteomes" id="UP001254165"/>
    </source>
</evidence>
<dbReference type="EMBL" id="JAUHMF010000001">
    <property type="protein sequence ID" value="MDT8897329.1"/>
    <property type="molecule type" value="Genomic_DNA"/>
</dbReference>
<dbReference type="Pfam" id="PF00128">
    <property type="entry name" value="Alpha-amylase"/>
    <property type="match status" value="1"/>
</dbReference>
<reference evidence="3 4" key="1">
    <citation type="submission" date="2023-07" db="EMBL/GenBank/DDBJ databases">
        <title>Novel species of Thermanaerothrix with wide hydrolytic capabilities.</title>
        <authorList>
            <person name="Zayulina K.S."/>
            <person name="Podosokorskaya O.A."/>
            <person name="Elcheninov A.G."/>
        </authorList>
    </citation>
    <scope>NUCLEOTIDE SEQUENCE [LARGE SCALE GENOMIC DNA]</scope>
    <source>
        <strain evidence="3 4">4228-RoL</strain>
    </source>
</reference>
<comment type="similarity">
    <text evidence="1">Belongs to the glycosyl hydrolase 13 family.</text>
</comment>
<organism evidence="3 4">
    <name type="scientific">Thermanaerothrix solaris</name>
    <dbReference type="NCBI Taxonomy" id="3058434"/>
    <lineage>
        <taxon>Bacteria</taxon>
        <taxon>Bacillati</taxon>
        <taxon>Chloroflexota</taxon>
        <taxon>Anaerolineae</taxon>
        <taxon>Anaerolineales</taxon>
        <taxon>Anaerolineaceae</taxon>
        <taxon>Thermanaerothrix</taxon>
    </lineage>
</organism>
<protein>
    <submittedName>
        <fullName evidence="3">Alpha-glucosidase</fullName>
    </submittedName>
</protein>
<dbReference type="SMART" id="SM00642">
    <property type="entry name" value="Aamy"/>
    <property type="match status" value="1"/>
</dbReference>
<evidence type="ECO:0000256" key="1">
    <source>
        <dbReference type="ARBA" id="ARBA00008061"/>
    </source>
</evidence>
<dbReference type="CDD" id="cd11333">
    <property type="entry name" value="AmyAc_SI_OligoGlu_DGase"/>
    <property type="match status" value="1"/>
</dbReference>
<dbReference type="Proteomes" id="UP001254165">
    <property type="component" value="Unassembled WGS sequence"/>
</dbReference>
<gene>
    <name evidence="3" type="ORF">QYE77_03550</name>
</gene>
<dbReference type="SUPFAM" id="SSF51445">
    <property type="entry name" value="(Trans)glycosidases"/>
    <property type="match status" value="1"/>
</dbReference>
<dbReference type="InterPro" id="IPR006047">
    <property type="entry name" value="GH13_cat_dom"/>
</dbReference>
<feature type="domain" description="Glycosyl hydrolase family 13 catalytic" evidence="2">
    <location>
        <begin position="15"/>
        <end position="426"/>
    </location>
</feature>
<dbReference type="InterPro" id="IPR017853">
    <property type="entry name" value="GH"/>
</dbReference>
<accession>A0ABU3NKE3</accession>
<dbReference type="RefSeq" id="WP_315623982.1">
    <property type="nucleotide sequence ID" value="NZ_JAUHMF010000001.1"/>
</dbReference>
<dbReference type="PANTHER" id="PTHR10357:SF179">
    <property type="entry name" value="NEUTRAL AND BASIC AMINO ACID TRANSPORT PROTEIN RBAT"/>
    <property type="match status" value="1"/>
</dbReference>
<evidence type="ECO:0000313" key="3">
    <source>
        <dbReference type="EMBL" id="MDT8897329.1"/>
    </source>
</evidence>
<evidence type="ECO:0000259" key="2">
    <source>
        <dbReference type="SMART" id="SM00642"/>
    </source>
</evidence>
<name>A0ABU3NKE3_9CHLR</name>
<dbReference type="InterPro" id="IPR045857">
    <property type="entry name" value="O16G_dom_2"/>
</dbReference>
<proteinExistence type="inferred from homology"/>
<comment type="caution">
    <text evidence="3">The sequence shown here is derived from an EMBL/GenBank/DDBJ whole genome shotgun (WGS) entry which is preliminary data.</text>
</comment>
<dbReference type="Gene3D" id="3.20.20.80">
    <property type="entry name" value="Glycosidases"/>
    <property type="match status" value="1"/>
</dbReference>
<dbReference type="Gene3D" id="3.90.400.10">
    <property type="entry name" value="Oligo-1,6-glucosidase, Domain 2"/>
    <property type="match status" value="1"/>
</dbReference>
<dbReference type="PANTHER" id="PTHR10357">
    <property type="entry name" value="ALPHA-AMYLASE FAMILY MEMBER"/>
    <property type="match status" value="1"/>
</dbReference>
<keyword evidence="4" id="KW-1185">Reference proteome</keyword>
<dbReference type="Gene3D" id="2.60.40.1180">
    <property type="entry name" value="Golgi alpha-mannosidase II"/>
    <property type="match status" value="1"/>
</dbReference>
<sequence length="573" mass="66511">MTSQNSWWQEAVFYQIYPRSFADGNGDGIGDIEGIIRSLDYLQWLGVEAIWLSPHYPSPQVDCGYDISDYYGVAPEYGSLDDFKRLLREMKRRNMRLILDLVLNHTSDQHPWFRESRSSRNNPRRDWYIWQEGRDGEPPNDWCSTFGGSAWTYDAMTGMYYYHFFFKEQPDLNWRNPEVKAAMFDVVRYWLDIGVDGFRLDAVGTIFEHPDLPPHGKPYGIDDLYVMLRKAQTQEEQLRVRLLFDELVRYQVDMPEVHDLMRQLRAVVDEYPSKVLVGESEEIAFYGNGKDELHLVFNFPLMRTRQITPQWVLQNQRERLAQLPSGAWPCNTLGNHDSSRLRSAFGDGVHDEGLVRVLAALVLTLKGTPFLYNGEEIGMTDYLFTDVARFRDPLALRAYDLEKRLLGTPPADAAFHAATYGRDKCRTPMQWRNAPNAGFCPKDVEPWLPVNPNYQEGINVAEQEHERDSLLHFYHDLLQVRRLSPALRHGEYQPLSDETKDYLLFLRLAPEQTCLVGLNFSPCSQDINLPPGLSTVRLLFSSRHNQPKEIYQRLKLAPFEVWIGEVNDLSNLL</sequence>
<dbReference type="SUPFAM" id="SSF51011">
    <property type="entry name" value="Glycosyl hydrolase domain"/>
    <property type="match status" value="1"/>
</dbReference>